<organism evidence="2 3">
    <name type="scientific">Pleurotus ostreatus (strain PC15)</name>
    <name type="common">Oyster mushroom</name>
    <dbReference type="NCBI Taxonomy" id="1137138"/>
    <lineage>
        <taxon>Eukaryota</taxon>
        <taxon>Fungi</taxon>
        <taxon>Dikarya</taxon>
        <taxon>Basidiomycota</taxon>
        <taxon>Agaricomycotina</taxon>
        <taxon>Agaricomycetes</taxon>
        <taxon>Agaricomycetidae</taxon>
        <taxon>Agaricales</taxon>
        <taxon>Pleurotineae</taxon>
        <taxon>Pleurotaceae</taxon>
        <taxon>Pleurotus</taxon>
    </lineage>
</organism>
<feature type="region of interest" description="Disordered" evidence="1">
    <location>
        <begin position="1"/>
        <end position="25"/>
    </location>
</feature>
<accession>A0A067P790</accession>
<protein>
    <submittedName>
        <fullName evidence="2">Uncharacterized protein</fullName>
    </submittedName>
</protein>
<evidence type="ECO:0000256" key="1">
    <source>
        <dbReference type="SAM" id="MobiDB-lite"/>
    </source>
</evidence>
<dbReference type="VEuPathDB" id="FungiDB:PLEOSDRAFT_1081492"/>
<name>A0A067P790_PLEO1</name>
<dbReference type="HOGENOM" id="CLU_2251188_0_0_1"/>
<dbReference type="InParanoid" id="A0A067P790"/>
<dbReference type="Proteomes" id="UP000027073">
    <property type="component" value="Unassembled WGS sequence"/>
</dbReference>
<proteinExistence type="predicted"/>
<gene>
    <name evidence="2" type="ORF">PLEOSDRAFT_1081492</name>
</gene>
<dbReference type="AlphaFoldDB" id="A0A067P790"/>
<evidence type="ECO:0000313" key="2">
    <source>
        <dbReference type="EMBL" id="KDQ32267.1"/>
    </source>
</evidence>
<reference evidence="3" key="1">
    <citation type="journal article" date="2014" name="Proc. Natl. Acad. Sci. U.S.A.">
        <title>Extensive sampling of basidiomycete genomes demonstrates inadequacy of the white-rot/brown-rot paradigm for wood decay fungi.</title>
        <authorList>
            <person name="Riley R."/>
            <person name="Salamov A.A."/>
            <person name="Brown D.W."/>
            <person name="Nagy L.G."/>
            <person name="Floudas D."/>
            <person name="Held B.W."/>
            <person name="Levasseur A."/>
            <person name="Lombard V."/>
            <person name="Morin E."/>
            <person name="Otillar R."/>
            <person name="Lindquist E.A."/>
            <person name="Sun H."/>
            <person name="LaButti K.M."/>
            <person name="Schmutz J."/>
            <person name="Jabbour D."/>
            <person name="Luo H."/>
            <person name="Baker S.E."/>
            <person name="Pisabarro A.G."/>
            <person name="Walton J.D."/>
            <person name="Blanchette R.A."/>
            <person name="Henrissat B."/>
            <person name="Martin F."/>
            <person name="Cullen D."/>
            <person name="Hibbett D.S."/>
            <person name="Grigoriev I.V."/>
        </authorList>
    </citation>
    <scope>NUCLEOTIDE SEQUENCE [LARGE SCALE GENOMIC DNA]</scope>
    <source>
        <strain evidence="3">PC15</strain>
    </source>
</reference>
<dbReference type="EMBL" id="KL198005">
    <property type="protein sequence ID" value="KDQ32267.1"/>
    <property type="molecule type" value="Genomic_DNA"/>
</dbReference>
<evidence type="ECO:0000313" key="3">
    <source>
        <dbReference type="Proteomes" id="UP000027073"/>
    </source>
</evidence>
<sequence length="104" mass="11635">MAHTPKYTAEERVDAVIPSANEGGGNSNYTIELLEMMQASTSSEIAGCLPAQENQTVGCHTTWGRKRISETSRSIIKHRVLEGAWSIYRSIPPQYLHFDKSRKL</sequence>